<evidence type="ECO:0000313" key="3">
    <source>
        <dbReference type="Proteomes" id="UP001470230"/>
    </source>
</evidence>
<protein>
    <recommendedName>
        <fullName evidence="1">Initiator binding domain-containing protein</fullName>
    </recommendedName>
</protein>
<keyword evidence="3" id="KW-1185">Reference proteome</keyword>
<dbReference type="Proteomes" id="UP001470230">
    <property type="component" value="Unassembled WGS sequence"/>
</dbReference>
<organism evidence="2 3">
    <name type="scientific">Tritrichomonas musculus</name>
    <dbReference type="NCBI Taxonomy" id="1915356"/>
    <lineage>
        <taxon>Eukaryota</taxon>
        <taxon>Metamonada</taxon>
        <taxon>Parabasalia</taxon>
        <taxon>Tritrichomonadida</taxon>
        <taxon>Tritrichomonadidae</taxon>
        <taxon>Tritrichomonas</taxon>
    </lineage>
</organism>
<dbReference type="InterPro" id="IPR036388">
    <property type="entry name" value="WH-like_DNA-bd_sf"/>
</dbReference>
<sequence length="212" mass="25502">MFITLDELKQKIDDKTDKLKLTHIVWLCLSYVTKYPDSKFKIGIFWFDDSHFMMNTFIFGSFINRKPNTINRNLRTHGFLYKKTTYEMRKAMNESFPDPKNWILRWCDGFTRSTTEKESIEWRYIDSLAKNRKIQKILNGKIKKGEFTENTEKISAFDDFDCYDIDPTIYPEKQIDKKGSDDLFTDNYDDIKLSYDMDPVFKPNEQDYFSFF</sequence>
<dbReference type="Pfam" id="PF10416">
    <property type="entry name" value="IBD"/>
    <property type="match status" value="1"/>
</dbReference>
<proteinExistence type="predicted"/>
<evidence type="ECO:0000313" key="2">
    <source>
        <dbReference type="EMBL" id="KAK8838043.1"/>
    </source>
</evidence>
<dbReference type="Gene3D" id="1.10.10.10">
    <property type="entry name" value="Winged helix-like DNA-binding domain superfamily/Winged helix DNA-binding domain"/>
    <property type="match status" value="1"/>
</dbReference>
<feature type="domain" description="Initiator binding" evidence="1">
    <location>
        <begin position="7"/>
        <end position="101"/>
    </location>
</feature>
<accession>A0ABR2GVU6</accession>
<evidence type="ECO:0000259" key="1">
    <source>
        <dbReference type="Pfam" id="PF10416"/>
    </source>
</evidence>
<dbReference type="EMBL" id="JAPFFF010000057">
    <property type="protein sequence ID" value="KAK8838043.1"/>
    <property type="molecule type" value="Genomic_DNA"/>
</dbReference>
<comment type="caution">
    <text evidence="2">The sequence shown here is derived from an EMBL/GenBank/DDBJ whole genome shotgun (WGS) entry which is preliminary data.</text>
</comment>
<reference evidence="2 3" key="1">
    <citation type="submission" date="2024-04" db="EMBL/GenBank/DDBJ databases">
        <title>Tritrichomonas musculus Genome.</title>
        <authorList>
            <person name="Alves-Ferreira E."/>
            <person name="Grigg M."/>
            <person name="Lorenzi H."/>
            <person name="Galac M."/>
        </authorList>
    </citation>
    <scope>NUCLEOTIDE SEQUENCE [LARGE SCALE GENOMIC DNA]</scope>
    <source>
        <strain evidence="2 3">EAF2021</strain>
    </source>
</reference>
<name>A0ABR2GVU6_9EUKA</name>
<gene>
    <name evidence="2" type="ORF">M9Y10_035993</name>
</gene>
<dbReference type="InterPro" id="IPR018845">
    <property type="entry name" value="Initiator-bd"/>
</dbReference>